<protein>
    <submittedName>
        <fullName evidence="1">Uncharacterized protein</fullName>
    </submittedName>
</protein>
<evidence type="ECO:0000313" key="2">
    <source>
        <dbReference type="Proteomes" id="UP001595907"/>
    </source>
</evidence>
<proteinExistence type="predicted"/>
<dbReference type="Proteomes" id="UP001595907">
    <property type="component" value="Unassembled WGS sequence"/>
</dbReference>
<keyword evidence="2" id="KW-1185">Reference proteome</keyword>
<sequence>MKCYFILFIFITTKVNAQQKISWAYINIYAFQLPKNISLENIKATVIYKDKPLVSKKRRIGKTYINIQPTFIKVDSMAALSIYKALPISLPSQTFIWLVDDDMAIEMALYPNRYKVKISTTPNTNTNWLLPATFDVLSDNIINVAYLQCLNTAAFQQLLLQKINTLSIPTK</sequence>
<reference evidence="2" key="1">
    <citation type="journal article" date="2019" name="Int. J. Syst. Evol. Microbiol.">
        <title>The Global Catalogue of Microorganisms (GCM) 10K type strain sequencing project: providing services to taxonomists for standard genome sequencing and annotation.</title>
        <authorList>
            <consortium name="The Broad Institute Genomics Platform"/>
            <consortium name="The Broad Institute Genome Sequencing Center for Infectious Disease"/>
            <person name="Wu L."/>
            <person name="Ma J."/>
        </authorList>
    </citation>
    <scope>NUCLEOTIDE SEQUENCE [LARGE SCALE GENOMIC DNA]</scope>
    <source>
        <strain evidence="2">CECT 8289</strain>
    </source>
</reference>
<gene>
    <name evidence="1" type="ORF">ACFOWM_07645</name>
</gene>
<name>A0ABV8QR66_9BACT</name>
<evidence type="ECO:0000313" key="1">
    <source>
        <dbReference type="EMBL" id="MFC4262745.1"/>
    </source>
</evidence>
<accession>A0ABV8QR66</accession>
<organism evidence="1 2">
    <name type="scientific">Ferruginibacter yonginensis</name>
    <dbReference type="NCBI Taxonomy" id="1310416"/>
    <lineage>
        <taxon>Bacteria</taxon>
        <taxon>Pseudomonadati</taxon>
        <taxon>Bacteroidota</taxon>
        <taxon>Chitinophagia</taxon>
        <taxon>Chitinophagales</taxon>
        <taxon>Chitinophagaceae</taxon>
        <taxon>Ferruginibacter</taxon>
    </lineage>
</organism>
<comment type="caution">
    <text evidence="1">The sequence shown here is derived from an EMBL/GenBank/DDBJ whole genome shotgun (WGS) entry which is preliminary data.</text>
</comment>
<dbReference type="EMBL" id="JBHSCZ010000002">
    <property type="protein sequence ID" value="MFC4262745.1"/>
    <property type="molecule type" value="Genomic_DNA"/>
</dbReference>
<dbReference type="RefSeq" id="WP_379708491.1">
    <property type="nucleotide sequence ID" value="NZ_JBHSCZ010000002.1"/>
</dbReference>